<dbReference type="KEGG" id="lbc:LACBIDRAFT_303237"/>
<proteinExistence type="predicted"/>
<dbReference type="EMBL" id="DS547113">
    <property type="protein sequence ID" value="EDR05353.1"/>
    <property type="molecule type" value="Genomic_DNA"/>
</dbReference>
<evidence type="ECO:0000313" key="2">
    <source>
        <dbReference type="Proteomes" id="UP000001194"/>
    </source>
</evidence>
<dbReference type="AlphaFoldDB" id="B0DJ67"/>
<dbReference type="RefSeq" id="XP_001883911.1">
    <property type="nucleotide sequence ID" value="XM_001883876.1"/>
</dbReference>
<gene>
    <name evidence="1" type="primary">FAD12-4</name>
    <name evidence="1" type="ORF">LACBIDRAFT_303237</name>
</gene>
<organism evidence="2">
    <name type="scientific">Laccaria bicolor (strain S238N-H82 / ATCC MYA-4686)</name>
    <name type="common">Bicoloured deceiver</name>
    <name type="synonym">Laccaria laccata var. bicolor</name>
    <dbReference type="NCBI Taxonomy" id="486041"/>
    <lineage>
        <taxon>Eukaryota</taxon>
        <taxon>Fungi</taxon>
        <taxon>Dikarya</taxon>
        <taxon>Basidiomycota</taxon>
        <taxon>Agaricomycotina</taxon>
        <taxon>Agaricomycetes</taxon>
        <taxon>Agaricomycetidae</taxon>
        <taxon>Agaricales</taxon>
        <taxon>Agaricineae</taxon>
        <taxon>Hydnangiaceae</taxon>
        <taxon>Laccaria</taxon>
    </lineage>
</organism>
<reference evidence="1 2" key="1">
    <citation type="journal article" date="2008" name="Nature">
        <title>The genome of Laccaria bicolor provides insights into mycorrhizal symbiosis.</title>
        <authorList>
            <person name="Martin F."/>
            <person name="Aerts A."/>
            <person name="Ahren D."/>
            <person name="Brun A."/>
            <person name="Danchin E.G.J."/>
            <person name="Duchaussoy F."/>
            <person name="Gibon J."/>
            <person name="Kohler A."/>
            <person name="Lindquist E."/>
            <person name="Pereda V."/>
            <person name="Salamov A."/>
            <person name="Shapiro H.J."/>
            <person name="Wuyts J."/>
            <person name="Blaudez D."/>
            <person name="Buee M."/>
            <person name="Brokstein P."/>
            <person name="Canbaeck B."/>
            <person name="Cohen D."/>
            <person name="Courty P.E."/>
            <person name="Coutinho P.M."/>
            <person name="Delaruelle C."/>
            <person name="Detter J.C."/>
            <person name="Deveau A."/>
            <person name="DiFazio S."/>
            <person name="Duplessis S."/>
            <person name="Fraissinet-Tachet L."/>
            <person name="Lucic E."/>
            <person name="Frey-Klett P."/>
            <person name="Fourrey C."/>
            <person name="Feussner I."/>
            <person name="Gay G."/>
            <person name="Grimwood J."/>
            <person name="Hoegger P.J."/>
            <person name="Jain P."/>
            <person name="Kilaru S."/>
            <person name="Labbe J."/>
            <person name="Lin Y.C."/>
            <person name="Legue V."/>
            <person name="Le Tacon F."/>
            <person name="Marmeisse R."/>
            <person name="Melayah D."/>
            <person name="Montanini B."/>
            <person name="Muratet M."/>
            <person name="Nehls U."/>
            <person name="Niculita-Hirzel H."/>
            <person name="Oudot-Le Secq M.P."/>
            <person name="Peter M."/>
            <person name="Quesneville H."/>
            <person name="Rajashekar B."/>
            <person name="Reich M."/>
            <person name="Rouhier N."/>
            <person name="Schmutz J."/>
            <person name="Yin T."/>
            <person name="Chalot M."/>
            <person name="Henrissat B."/>
            <person name="Kuees U."/>
            <person name="Lucas S."/>
            <person name="Van de Peer Y."/>
            <person name="Podila G.K."/>
            <person name="Polle A."/>
            <person name="Pukkila P.J."/>
            <person name="Richardson P.M."/>
            <person name="Rouze P."/>
            <person name="Sanders I.R."/>
            <person name="Stajich J.E."/>
            <person name="Tunlid A."/>
            <person name="Tuskan G."/>
            <person name="Grigoriev I.V."/>
        </authorList>
    </citation>
    <scope>NUCLEOTIDE SEQUENCE [LARGE SCALE GENOMIC DNA]</scope>
    <source>
        <strain evidence="2">S238N-H82 / ATCC MYA-4686</strain>
    </source>
</reference>
<protein>
    <submittedName>
        <fullName evidence="1">Uncharacterized protein FAD12-4</fullName>
    </submittedName>
</protein>
<dbReference type="HOGENOM" id="CLU_1927980_0_0_1"/>
<sequence length="131" mass="14941">MKIRTYSSFKPSSDVQFINTTILLDSRKPFIQTVTLKEIHNAVPKHLLQKQPLTSTRYILQDLSTSTLVYFVLVVDFYIFDNDDSVSHIFIQSIGHDRVTERYTTALISSGSYFIPTSSSYILHGVCMGLQ</sequence>
<dbReference type="OrthoDB" id="1461976at2759"/>
<evidence type="ECO:0000313" key="1">
    <source>
        <dbReference type="EMBL" id="EDR05353.1"/>
    </source>
</evidence>
<name>B0DJ67_LACBS</name>
<dbReference type="InParanoid" id="B0DJ67"/>
<accession>B0DJ67</accession>
<keyword evidence="2" id="KW-1185">Reference proteome</keyword>
<dbReference type="Proteomes" id="UP000001194">
    <property type="component" value="Unassembled WGS sequence"/>
</dbReference>
<dbReference type="GeneID" id="6079566"/>